<reference evidence="2 3" key="1">
    <citation type="submission" date="2016-04" db="EMBL/GenBank/DDBJ databases">
        <title>A degradative enzymes factory behind the ericoid mycorrhizal symbiosis.</title>
        <authorList>
            <consortium name="DOE Joint Genome Institute"/>
            <person name="Martino E."/>
            <person name="Morin E."/>
            <person name="Grelet G."/>
            <person name="Kuo A."/>
            <person name="Kohler A."/>
            <person name="Daghino S."/>
            <person name="Barry K."/>
            <person name="Choi C."/>
            <person name="Cichocki N."/>
            <person name="Clum A."/>
            <person name="Copeland A."/>
            <person name="Hainaut M."/>
            <person name="Haridas S."/>
            <person name="Labutti K."/>
            <person name="Lindquist E."/>
            <person name="Lipzen A."/>
            <person name="Khouja H.-R."/>
            <person name="Murat C."/>
            <person name="Ohm R."/>
            <person name="Olson A."/>
            <person name="Spatafora J."/>
            <person name="Veneault-Fourrey C."/>
            <person name="Henrissat B."/>
            <person name="Grigoriev I."/>
            <person name="Martin F."/>
            <person name="Perotto S."/>
        </authorList>
    </citation>
    <scope>NUCLEOTIDE SEQUENCE [LARGE SCALE GENOMIC DNA]</scope>
    <source>
        <strain evidence="2 3">E</strain>
    </source>
</reference>
<evidence type="ECO:0000256" key="1">
    <source>
        <dbReference type="SAM" id="SignalP"/>
    </source>
</evidence>
<feature type="signal peptide" evidence="1">
    <location>
        <begin position="1"/>
        <end position="17"/>
    </location>
</feature>
<dbReference type="OrthoDB" id="3807403at2759"/>
<accession>A0A2J6TR36</accession>
<evidence type="ECO:0000313" key="2">
    <source>
        <dbReference type="EMBL" id="PMD65469.1"/>
    </source>
</evidence>
<gene>
    <name evidence="2" type="ORF">K444DRAFT_703202</name>
</gene>
<feature type="chain" id="PRO_5014344879" evidence="1">
    <location>
        <begin position="18"/>
        <end position="232"/>
    </location>
</feature>
<dbReference type="AlphaFoldDB" id="A0A2J6TR36"/>
<evidence type="ECO:0000313" key="3">
    <source>
        <dbReference type="Proteomes" id="UP000235371"/>
    </source>
</evidence>
<dbReference type="Proteomes" id="UP000235371">
    <property type="component" value="Unassembled WGS sequence"/>
</dbReference>
<dbReference type="RefSeq" id="XP_024742373.1">
    <property type="nucleotide sequence ID" value="XM_024888061.1"/>
</dbReference>
<organism evidence="2 3">
    <name type="scientific">Hyaloscypha bicolor E</name>
    <dbReference type="NCBI Taxonomy" id="1095630"/>
    <lineage>
        <taxon>Eukaryota</taxon>
        <taxon>Fungi</taxon>
        <taxon>Dikarya</taxon>
        <taxon>Ascomycota</taxon>
        <taxon>Pezizomycotina</taxon>
        <taxon>Leotiomycetes</taxon>
        <taxon>Helotiales</taxon>
        <taxon>Hyaloscyphaceae</taxon>
        <taxon>Hyaloscypha</taxon>
        <taxon>Hyaloscypha bicolor</taxon>
    </lineage>
</organism>
<dbReference type="GeneID" id="36596137"/>
<protein>
    <submittedName>
        <fullName evidence="2">Uncharacterized protein</fullName>
    </submittedName>
</protein>
<keyword evidence="3" id="KW-1185">Reference proteome</keyword>
<sequence>MRLLISLGLLQVALSIAAIIKDIAIDDKSSINETEFEGILATNVESSSRTKRFVIANESWCNGTIQGPDIGFYKPDMAVCHWALDCSYKVYYMLDGAPSVWVQAYCNISFYCKQLALVKWAIGSRQSGQSYTQYCSSKNTYNTIRTKTATYKIVMNFWGELGLETQILYGKVLLNGKKLMEGFNTNQMEVTSALAPKGTVQYCDIAGSLALIEGYAEADFVKWGRSNRRRAS</sequence>
<name>A0A2J6TR36_9HELO</name>
<keyword evidence="1" id="KW-0732">Signal</keyword>
<dbReference type="EMBL" id="KZ613746">
    <property type="protein sequence ID" value="PMD65469.1"/>
    <property type="molecule type" value="Genomic_DNA"/>
</dbReference>
<dbReference type="InParanoid" id="A0A2J6TR36"/>
<proteinExistence type="predicted"/>